<evidence type="ECO:0000256" key="2">
    <source>
        <dbReference type="ARBA" id="ARBA00004442"/>
    </source>
</evidence>
<keyword evidence="7" id="KW-0472">Membrane</keyword>
<comment type="subcellular location">
    <subcellularLocation>
        <location evidence="1">Cell envelope</location>
    </subcellularLocation>
    <subcellularLocation>
        <location evidence="2">Cell outer membrane</location>
    </subcellularLocation>
    <subcellularLocation>
        <location evidence="3">Secreted</location>
    </subcellularLocation>
</comment>
<dbReference type="InterPro" id="IPR025660">
    <property type="entry name" value="Pept_his_AS"/>
</dbReference>
<dbReference type="SUPFAM" id="SSF51126">
    <property type="entry name" value="Pectin lyase-like"/>
    <property type="match status" value="1"/>
</dbReference>
<organism evidence="10 11">
    <name type="scientific">Methanobrevibacter millerae</name>
    <dbReference type="NCBI Taxonomy" id="230361"/>
    <lineage>
        <taxon>Archaea</taxon>
        <taxon>Methanobacteriati</taxon>
        <taxon>Methanobacteriota</taxon>
        <taxon>Methanomada group</taxon>
        <taxon>Methanobacteria</taxon>
        <taxon>Methanobacteriales</taxon>
        <taxon>Methanobacteriaceae</taxon>
        <taxon>Methanobrevibacter</taxon>
    </lineage>
</organism>
<keyword evidence="10" id="KW-0645">Protease</keyword>
<dbReference type="PANTHER" id="PTHR12411">
    <property type="entry name" value="CYSTEINE PROTEASE FAMILY C1-RELATED"/>
    <property type="match status" value="1"/>
</dbReference>
<dbReference type="NCBIfam" id="TIGR01376">
    <property type="entry name" value="POMP_repeat"/>
    <property type="match status" value="1"/>
</dbReference>
<evidence type="ECO:0000256" key="3">
    <source>
        <dbReference type="ARBA" id="ARBA00004613"/>
    </source>
</evidence>
<evidence type="ECO:0000259" key="9">
    <source>
        <dbReference type="SMART" id="SM00645"/>
    </source>
</evidence>
<dbReference type="GO" id="GO:0005576">
    <property type="term" value="C:extracellular region"/>
    <property type="evidence" value="ECO:0007669"/>
    <property type="project" value="UniProtKB-SubCell"/>
</dbReference>
<dbReference type="Proteomes" id="UP000067738">
    <property type="component" value="Chromosome"/>
</dbReference>
<reference evidence="10 11" key="1">
    <citation type="submission" date="2015-04" db="EMBL/GenBank/DDBJ databases">
        <title>The complete genome sequence of the rumen methanogen Methanobrevibacter millerae SM9.</title>
        <authorList>
            <person name="Leahy S.C."/>
            <person name="Kelly W.J."/>
            <person name="Pacheco D.M."/>
            <person name="Li D."/>
            <person name="Altermann E."/>
            <person name="Attwood G.T."/>
        </authorList>
    </citation>
    <scope>NUCLEOTIDE SEQUENCE [LARGE SCALE GENOMIC DNA]</scope>
    <source>
        <strain evidence="10 11">SM9</strain>
    </source>
</reference>
<dbReference type="SUPFAM" id="SSF49373">
    <property type="entry name" value="Invasin/intimin cell-adhesion fragments"/>
    <property type="match status" value="3"/>
</dbReference>
<keyword evidence="6" id="KW-0732">Signal</keyword>
<keyword evidence="11" id="KW-1185">Reference proteome</keyword>
<dbReference type="OrthoDB" id="78423at2157"/>
<comment type="similarity">
    <text evidence="4">Belongs to the peptidase C1 family.</text>
</comment>
<dbReference type="PATRIC" id="fig|230361.4.peg.1053"/>
<dbReference type="Pfam" id="PF16640">
    <property type="entry name" value="Big_3_5"/>
    <property type="match status" value="3"/>
</dbReference>
<sequence length="1690" mass="185052">MFNKFNFSLIIIAIFLLFIVLIPSSIAFELEEGDNITSRVIEEEEIVLTSSKSNDIYFDVSAPSGGDGSKGNPYNQFKQQYIRNDAIIHLAKGDYFLDTTISAQYNNLTVYGAGMDKTFITSHHALTIKHFYLSDLTLSGVNIINHGTIDIRNVCIEDAKANVHDQYNNSFGGAIYNPGEHYDPYLYLTNCIFKNNSAMYGGALYMTYGHLKIINTTFESNTAYNYGGAIAAGANSKIEIYDSDFINDKSIKDSGGAIYFRYADVKISNSNFINCYGQFGGAICDLGANTTISNSKFTGNRASYRGGAIYSLYGKFFVNDCDFRNNHGKNGGAIFLDNATSHYITTSLFISNTADVCGGGIYSILNIIPSNAGNYYANNKAQESNDLYVTHNINLWLGDGNYTMIVSDHIREEISYIPSYYNLVNYGLVTPVKDQETSGDCWAFSAIAALESCLLKATGVTYDLSEENMKNLISLYSDYGWNMETNKGGFDTMALGYLTSWLGPVFESEDEFDDHSTLSPVLHSKFHIQDVLSLSRKSYTDNADIKKAIMKYGAVASGLYNDDAYLNKNKASYYYNGNQITNHAVTIVGWDDTYSRYNFNNVPQGNGAWICKNSWGPNWGNNGYFYVSYYDTKLAEIGKLHSAYTFIFNNTIDLDKNYQYDVIGLTDFLATGKNTVWYKNVFKATDNELLAAFSSYINDESDYQVQVYVNNELKFSQNGVSPEGYYTYKLDKFIPLYTGDVFEIVVKLTTKDIVSIPISESKYTNKYIYDKGMSYISYDGKTWTDLYELKLGSAHSQVACIKAFTTLETLNTVISMPDYSIESGKIVTLEANVLDAHNNRVTLGSVTFNIDGNEYVVDVNDGKATFNYRFSNEGTYNVKATYHGLHYNPSSVSSTVTVEEIYSSTKISLAFNSVRAGENVRITATVLDSNNNKLNTGTVTFTTNGRSQTVNVNNGVAVFTTSYDKAGSYDITATFKASHYGSSSTKSTITITQGVLSSKITATSTVTNNNVRIIAVVRDANNNLVSSGKVTFNINGEKSVVDVTRGQAVLNTVLPRSSTVYLSFEGSNYLSSTTSIRVEVSDMPSSKITLTNMEVNVGNYVNIVATVTDSSNNPINGGTVSFTVDGKTTNIGVSNGKATLTTSFSKSGLFGVTAVYTGNSYSSSSAKSTITVKDRISSSKITVSDVTAGAGKSVSIVARVVDSNNNLVNSGTVNFIVNSKSTTVGVSNGVATFITSFDKSGTYNLLSTFSGNNYLSSSTNSKIIVEKNTISVTLSIGDATYGSSNVAVITSDVAFNGLLNVGGSVYSVYVNNGVTRFTIPSKLSVGSYKGILTYSGDDKYNPISINDKFIVTGDDFSLVAKDIVMYYKDGTRLGAYLYDSNGRPLANNTVTFSLQGIDYSKTTNQNGYSSIAINLNSGKYVAVVKHASSSKSVTIEVKSTVIADDVTKYYRNDTQFYATILDKNGNSVKNTVVKMNINGVIYEKTTNNQGIVKLNLNLVPNTYILTVTNPSTSEMATSIVKILPRLVENHDLVKYYRNASRYSVKVLSKSGNAEVGKTVTFNINGVFYQRVTNSEGVASLNINLGPDTYIITAEYDESRVSNKITVLNILKANDLIKRYGTSSQFTVTLLDGNGRLYANQVIKFNINGVFYERITNANGVASLNINLQAGKYIITSSYNGLNLANTVTIY</sequence>
<keyword evidence="10" id="KW-0378">Hydrolase</keyword>
<dbReference type="Pfam" id="PF18560">
    <property type="entry name" value="Lectin_like"/>
    <property type="match status" value="1"/>
</dbReference>
<dbReference type="CDD" id="cd02619">
    <property type="entry name" value="Peptidase_C1"/>
    <property type="match status" value="1"/>
</dbReference>
<dbReference type="SMART" id="SM00645">
    <property type="entry name" value="Pept_C1"/>
    <property type="match status" value="1"/>
</dbReference>
<dbReference type="PROSITE" id="PS00139">
    <property type="entry name" value="THIOL_PROTEASE_CYS"/>
    <property type="match status" value="1"/>
</dbReference>
<dbReference type="InterPro" id="IPR032109">
    <property type="entry name" value="Big_3_5"/>
</dbReference>
<dbReference type="InterPro" id="IPR038765">
    <property type="entry name" value="Papain-like_cys_pep_sf"/>
</dbReference>
<dbReference type="InterPro" id="IPR008964">
    <property type="entry name" value="Invasin/intimin_cell_adhesion"/>
</dbReference>
<dbReference type="Gene3D" id="3.90.70.10">
    <property type="entry name" value="Cysteine proteinases"/>
    <property type="match status" value="1"/>
</dbReference>
<dbReference type="GO" id="GO:0006508">
    <property type="term" value="P:proteolysis"/>
    <property type="evidence" value="ECO:0007669"/>
    <property type="project" value="UniProtKB-KW"/>
</dbReference>
<dbReference type="EMBL" id="CP011266">
    <property type="protein sequence ID" value="ALT68811.1"/>
    <property type="molecule type" value="Genomic_DNA"/>
</dbReference>
<dbReference type="InterPro" id="IPR013128">
    <property type="entry name" value="Peptidase_C1A"/>
</dbReference>
<evidence type="ECO:0000256" key="8">
    <source>
        <dbReference type="ARBA" id="ARBA00023237"/>
    </source>
</evidence>
<evidence type="ECO:0000313" key="11">
    <source>
        <dbReference type="Proteomes" id="UP000067738"/>
    </source>
</evidence>
<dbReference type="SUPFAM" id="SSF54001">
    <property type="entry name" value="Cysteine proteinases"/>
    <property type="match status" value="1"/>
</dbReference>
<dbReference type="InterPro" id="IPR013783">
    <property type="entry name" value="Ig-like_fold"/>
</dbReference>
<dbReference type="GO" id="GO:0008234">
    <property type="term" value="F:cysteine-type peptidase activity"/>
    <property type="evidence" value="ECO:0007669"/>
    <property type="project" value="InterPro"/>
</dbReference>
<feature type="domain" description="Peptidase C1A papain C-terminal" evidence="9">
    <location>
        <begin position="417"/>
        <end position="647"/>
    </location>
</feature>
<dbReference type="InterPro" id="IPR011050">
    <property type="entry name" value="Pectin_lyase_fold/virulence"/>
</dbReference>
<dbReference type="PROSITE" id="PS00639">
    <property type="entry name" value="THIOL_PROTEASE_HIS"/>
    <property type="match status" value="1"/>
</dbReference>
<dbReference type="InterPro" id="IPR040528">
    <property type="entry name" value="Lectin-like"/>
</dbReference>
<evidence type="ECO:0000256" key="4">
    <source>
        <dbReference type="ARBA" id="ARBA00008455"/>
    </source>
</evidence>
<name>A0A0U3CG72_9EURY</name>
<proteinExistence type="inferred from homology"/>
<keyword evidence="5" id="KW-0964">Secreted</keyword>
<dbReference type="InterPro" id="IPR003368">
    <property type="entry name" value="POMP_repeat"/>
</dbReference>
<evidence type="ECO:0000256" key="1">
    <source>
        <dbReference type="ARBA" id="ARBA00004196"/>
    </source>
</evidence>
<gene>
    <name evidence="10" type="ORF">sm9_1022</name>
</gene>
<dbReference type="Gene3D" id="2.60.40.10">
    <property type="entry name" value="Immunoglobulins"/>
    <property type="match status" value="5"/>
</dbReference>
<protein>
    <submittedName>
        <fullName evidence="10">Adhesin-like protein with cysteine protease domain</fullName>
    </submittedName>
</protein>
<dbReference type="InterPro" id="IPR000668">
    <property type="entry name" value="Peptidase_C1A_C"/>
</dbReference>
<dbReference type="InterPro" id="IPR000169">
    <property type="entry name" value="Pept_cys_AS"/>
</dbReference>
<dbReference type="RefSeq" id="WP_058739099.1">
    <property type="nucleotide sequence ID" value="NZ_CP011266.1"/>
</dbReference>
<dbReference type="GeneID" id="26735991"/>
<dbReference type="Pfam" id="PF02415">
    <property type="entry name" value="Chlam_PMP"/>
    <property type="match status" value="2"/>
</dbReference>
<evidence type="ECO:0000256" key="5">
    <source>
        <dbReference type="ARBA" id="ARBA00022525"/>
    </source>
</evidence>
<accession>A0A0U3CG72</accession>
<evidence type="ECO:0000256" key="7">
    <source>
        <dbReference type="ARBA" id="ARBA00023136"/>
    </source>
</evidence>
<evidence type="ECO:0000313" key="10">
    <source>
        <dbReference type="EMBL" id="ALT68811.1"/>
    </source>
</evidence>
<dbReference type="Pfam" id="PF00112">
    <property type="entry name" value="Peptidase_C1"/>
    <property type="match status" value="1"/>
</dbReference>
<evidence type="ECO:0000256" key="6">
    <source>
        <dbReference type="ARBA" id="ARBA00022729"/>
    </source>
</evidence>
<keyword evidence="8" id="KW-0998">Cell outer membrane</keyword>
<dbReference type="KEGG" id="mmil:sm9_1022"/>